<dbReference type="PANTHER" id="PTHR46041:SF2">
    <property type="entry name" value="MITOCHONDRIAL INNER MEMBRANE PROTEASE SUBUNIT 2"/>
    <property type="match status" value="1"/>
</dbReference>
<dbReference type="SUPFAM" id="SSF51306">
    <property type="entry name" value="LexA/Signal peptidase"/>
    <property type="match status" value="1"/>
</dbReference>
<evidence type="ECO:0000256" key="12">
    <source>
        <dbReference type="SAM" id="Phobius"/>
    </source>
</evidence>
<keyword evidence="6" id="KW-0999">Mitochondrion inner membrane</keyword>
<evidence type="ECO:0000256" key="9">
    <source>
        <dbReference type="ARBA" id="ARBA00023128"/>
    </source>
</evidence>
<proteinExistence type="inferred from homology"/>
<organism evidence="14 15">
    <name type="scientific">Mucor lusitanicus CBS 277.49</name>
    <dbReference type="NCBI Taxonomy" id="747725"/>
    <lineage>
        <taxon>Eukaryota</taxon>
        <taxon>Fungi</taxon>
        <taxon>Fungi incertae sedis</taxon>
        <taxon>Mucoromycota</taxon>
        <taxon>Mucoromycotina</taxon>
        <taxon>Mucoromycetes</taxon>
        <taxon>Mucorales</taxon>
        <taxon>Mucorineae</taxon>
        <taxon>Mucoraceae</taxon>
        <taxon>Mucor</taxon>
    </lineage>
</organism>
<keyword evidence="8 12" id="KW-1133">Transmembrane helix</keyword>
<evidence type="ECO:0000256" key="10">
    <source>
        <dbReference type="ARBA" id="ARBA00023136"/>
    </source>
</evidence>
<dbReference type="InterPro" id="IPR019533">
    <property type="entry name" value="Peptidase_S26"/>
</dbReference>
<comment type="subcellular location">
    <subcellularLocation>
        <location evidence="1">Mitochondrion inner membrane</location>
        <topology evidence="1">Single-pass membrane protein</topology>
    </subcellularLocation>
</comment>
<dbReference type="EMBL" id="AMYB01000008">
    <property type="protein sequence ID" value="OAC99038.1"/>
    <property type="molecule type" value="Genomic_DNA"/>
</dbReference>
<feature type="active site" evidence="11">
    <location>
        <position position="42"/>
    </location>
</feature>
<keyword evidence="10 12" id="KW-0472">Membrane</keyword>
<dbReference type="VEuPathDB" id="FungiDB:MUCCIDRAFT_148298"/>
<feature type="domain" description="Peptidase S26" evidence="13">
    <location>
        <begin position="107"/>
        <end position="151"/>
    </location>
</feature>
<evidence type="ECO:0000256" key="8">
    <source>
        <dbReference type="ARBA" id="ARBA00022989"/>
    </source>
</evidence>
<evidence type="ECO:0000313" key="14">
    <source>
        <dbReference type="EMBL" id="OAC99038.1"/>
    </source>
</evidence>
<dbReference type="Pfam" id="PF10502">
    <property type="entry name" value="Peptidase_S26"/>
    <property type="match status" value="2"/>
</dbReference>
<evidence type="ECO:0000256" key="1">
    <source>
        <dbReference type="ARBA" id="ARBA00004434"/>
    </source>
</evidence>
<dbReference type="GO" id="GO:0004252">
    <property type="term" value="F:serine-type endopeptidase activity"/>
    <property type="evidence" value="ECO:0007669"/>
    <property type="project" value="InterPro"/>
</dbReference>
<dbReference type="InterPro" id="IPR037730">
    <property type="entry name" value="IMP2"/>
</dbReference>
<dbReference type="GO" id="GO:0042720">
    <property type="term" value="C:mitochondrial inner membrane peptidase complex"/>
    <property type="evidence" value="ECO:0007669"/>
    <property type="project" value="InterPro"/>
</dbReference>
<reference evidence="14 15" key="1">
    <citation type="submission" date="2015-06" db="EMBL/GenBank/DDBJ databases">
        <title>Expansion of signal transduction pathways in fungi by whole-genome duplication.</title>
        <authorList>
            <consortium name="DOE Joint Genome Institute"/>
            <person name="Corrochano L.M."/>
            <person name="Kuo A."/>
            <person name="Marcet-Houben M."/>
            <person name="Polaino S."/>
            <person name="Salamov A."/>
            <person name="Villalobos J.M."/>
            <person name="Alvarez M.I."/>
            <person name="Avalos J."/>
            <person name="Benito E.P."/>
            <person name="Benoit I."/>
            <person name="Burger G."/>
            <person name="Camino L.P."/>
            <person name="Canovas D."/>
            <person name="Cerda-Olmedo E."/>
            <person name="Cheng J.-F."/>
            <person name="Dominguez A."/>
            <person name="Elias M."/>
            <person name="Eslava A.P."/>
            <person name="Glaser F."/>
            <person name="Grimwood J."/>
            <person name="Gutierrez G."/>
            <person name="Heitman J."/>
            <person name="Henrissat B."/>
            <person name="Iturriaga E.A."/>
            <person name="Lang B.F."/>
            <person name="Lavin J.L."/>
            <person name="Lee S."/>
            <person name="Li W."/>
            <person name="Lindquist E."/>
            <person name="Lopez-Garcia S."/>
            <person name="Luque E.M."/>
            <person name="Marcos A.T."/>
            <person name="Martin J."/>
            <person name="Mccluskey K."/>
            <person name="Medina H.R."/>
            <person name="Miralles-Duran A."/>
            <person name="Miyazaki A."/>
            <person name="Munoz-Torres E."/>
            <person name="Oguiza J.A."/>
            <person name="Ohm R."/>
            <person name="Olmedo M."/>
            <person name="Orejas M."/>
            <person name="Ortiz-Castellanos L."/>
            <person name="Pisabarro A.G."/>
            <person name="Rodriguez-Romero J."/>
            <person name="Ruiz-Herrera J."/>
            <person name="Ruiz-Vazquez R."/>
            <person name="Sanz C."/>
            <person name="Schackwitz W."/>
            <person name="Schmutz J."/>
            <person name="Shahriari M."/>
            <person name="Shelest E."/>
            <person name="Silva-Franco F."/>
            <person name="Soanes D."/>
            <person name="Syed K."/>
            <person name="Tagua V.G."/>
            <person name="Talbot N.J."/>
            <person name="Thon M."/>
            <person name="De Vries R.P."/>
            <person name="Wiebenga A."/>
            <person name="Yadav J.S."/>
            <person name="Braun E.L."/>
            <person name="Baker S."/>
            <person name="Garre V."/>
            <person name="Horwitz B."/>
            <person name="Torres-Martinez S."/>
            <person name="Idnurm A."/>
            <person name="Herrera-Estrella A."/>
            <person name="Gabaldon T."/>
            <person name="Grigoriev I.V."/>
        </authorList>
    </citation>
    <scope>NUCLEOTIDE SEQUENCE [LARGE SCALE GENOMIC DNA]</scope>
    <source>
        <strain evidence="14 15">CBS 277.49</strain>
    </source>
</reference>
<dbReference type="STRING" id="747725.A0A168HPR5"/>
<feature type="domain" description="Peptidase S26" evidence="13">
    <location>
        <begin position="18"/>
        <end position="101"/>
    </location>
</feature>
<dbReference type="PRINTS" id="PR00727">
    <property type="entry name" value="LEADERPTASE"/>
</dbReference>
<protein>
    <recommendedName>
        <fullName evidence="3">Mitochondrial inner membrane protease subunit 2</fullName>
    </recommendedName>
</protein>
<comment type="similarity">
    <text evidence="2">Belongs to the peptidase S26 family. IMP2 subfamily.</text>
</comment>
<evidence type="ECO:0000256" key="4">
    <source>
        <dbReference type="ARBA" id="ARBA00022670"/>
    </source>
</evidence>
<dbReference type="GO" id="GO:0006627">
    <property type="term" value="P:protein processing involved in protein targeting to mitochondrion"/>
    <property type="evidence" value="ECO:0007669"/>
    <property type="project" value="InterPro"/>
</dbReference>
<dbReference type="AlphaFoldDB" id="A0A168HPR5"/>
<evidence type="ECO:0000256" key="6">
    <source>
        <dbReference type="ARBA" id="ARBA00022792"/>
    </source>
</evidence>
<name>A0A168HPR5_MUCCL</name>
<dbReference type="FunFam" id="2.10.109.10:FF:000005">
    <property type="entry name" value="Mitochondrial inner membrane protease subunit"/>
    <property type="match status" value="1"/>
</dbReference>
<evidence type="ECO:0000256" key="5">
    <source>
        <dbReference type="ARBA" id="ARBA00022692"/>
    </source>
</evidence>
<evidence type="ECO:0000313" key="15">
    <source>
        <dbReference type="Proteomes" id="UP000077051"/>
    </source>
</evidence>
<keyword evidence="9" id="KW-0496">Mitochondrion</keyword>
<dbReference type="PANTHER" id="PTHR46041">
    <property type="entry name" value="MITOCHONDRIAL INNER MEMBRANE PROTEASE SUBUNIT 2"/>
    <property type="match status" value="1"/>
</dbReference>
<dbReference type="InterPro" id="IPR000223">
    <property type="entry name" value="Pept_S26A_signal_pept_1"/>
</dbReference>
<dbReference type="Proteomes" id="UP000077051">
    <property type="component" value="Unassembled WGS sequence"/>
</dbReference>
<sequence length="180" mass="20401">MIFQKLRSNPYTASVITALTWVPAAIFFVDHGYSYATISGRSMQPTFNPDSNMMRKDVVLLDKWSTTNHKFERGQVVTLKSPIDPKCIITKRIMALPGDIIVPLRKKDQTVPVPEGHVWIEGDEAFHSRDSNSFGTVPIGLIEAKVTYILWPPSRFGPVEKKPVDKDRVKMNAFRPNMVE</sequence>
<keyword evidence="5 12" id="KW-0812">Transmembrane</keyword>
<evidence type="ECO:0000256" key="2">
    <source>
        <dbReference type="ARBA" id="ARBA00007066"/>
    </source>
</evidence>
<dbReference type="GO" id="GO:0006465">
    <property type="term" value="P:signal peptide processing"/>
    <property type="evidence" value="ECO:0007669"/>
    <property type="project" value="InterPro"/>
</dbReference>
<evidence type="ECO:0000259" key="13">
    <source>
        <dbReference type="Pfam" id="PF10502"/>
    </source>
</evidence>
<accession>A0A168HPR5</accession>
<keyword evidence="7" id="KW-0378">Hydrolase</keyword>
<evidence type="ECO:0000256" key="7">
    <source>
        <dbReference type="ARBA" id="ARBA00022801"/>
    </source>
</evidence>
<gene>
    <name evidence="14" type="ORF">MUCCIDRAFT_148298</name>
</gene>
<keyword evidence="15" id="KW-1185">Reference proteome</keyword>
<feature type="transmembrane region" description="Helical" evidence="12">
    <location>
        <begin position="12"/>
        <end position="29"/>
    </location>
</feature>
<evidence type="ECO:0000256" key="3">
    <source>
        <dbReference type="ARBA" id="ARBA00013650"/>
    </source>
</evidence>
<comment type="caution">
    <text evidence="14">The sequence shown here is derived from an EMBL/GenBank/DDBJ whole genome shotgun (WGS) entry which is preliminary data.</text>
</comment>
<dbReference type="Gene3D" id="2.10.109.10">
    <property type="entry name" value="Umud Fragment, subunit A"/>
    <property type="match status" value="1"/>
</dbReference>
<dbReference type="CDD" id="cd06530">
    <property type="entry name" value="S26_SPase_I"/>
    <property type="match status" value="1"/>
</dbReference>
<dbReference type="OrthoDB" id="308440at2759"/>
<feature type="active site" evidence="11">
    <location>
        <position position="91"/>
    </location>
</feature>
<evidence type="ECO:0000256" key="11">
    <source>
        <dbReference type="PIRSR" id="PIRSR600223-1"/>
    </source>
</evidence>
<dbReference type="InterPro" id="IPR036286">
    <property type="entry name" value="LexA/Signal_pep-like_sf"/>
</dbReference>
<keyword evidence="4" id="KW-0645">Protease</keyword>